<sequence length="387" mass="46564">MSYMNNFQRVLYASRFMRVFGKFKRAQLREKPQRKIGPFSNPVKRLVRLKEKERLFCDIGMPRIIPRAKSGNKEKILEVIKAPKVTKEVLDRRLEFLLSNESVYQQLYNKMYNGITPYQCELYMWERQMRDLRKIYRAQYLHKLSEVTNEERDKQLKLLLQTKEDKRKRRENIRNRILEDKKRRAILKDRLSLEKKVTQSILFKRQSDIKKKNIYWLAKLQKKSVYSNEEDFKKKIEENNPLDDHIFNRNISTSNLYKELGYEVRGEKSDNTKIFKVDKVYRKLVEDSFEFLGEDEEQFEENVQEDGENITQKQRAHILYSSFTNEEKIKLLDDKIAILGKKIEEKSFAKGLENNNIMFYIQLKDKLEASKQAFLEKKHLENVGKSD</sequence>
<accession>A0A1C3KY70</accession>
<reference evidence="1 2" key="1">
    <citation type="submission" date="2016-06" db="EMBL/GenBank/DDBJ databases">
        <authorList>
            <consortium name="Pathogen Informatics"/>
        </authorList>
    </citation>
    <scope>NUCLEOTIDE SEQUENCE [LARGE SCALE GENOMIC DNA]</scope>
    <source>
        <strain evidence="1">PmlGA01</strain>
    </source>
</reference>
<evidence type="ECO:0000313" key="1">
    <source>
        <dbReference type="EMBL" id="SBT79189.1"/>
    </source>
</evidence>
<evidence type="ECO:0000313" key="2">
    <source>
        <dbReference type="Proteomes" id="UP000219799"/>
    </source>
</evidence>
<name>A0A1C3KY70_PLAMA</name>
<dbReference type="Proteomes" id="UP000219799">
    <property type="component" value="Chromosome 8"/>
</dbReference>
<gene>
    <name evidence="1" type="primary">PmlGA01_080015100</name>
    <name evidence="1" type="ORF">PMLGA01_080015100</name>
</gene>
<protein>
    <submittedName>
        <fullName evidence="1">Uncharacterized protein</fullName>
    </submittedName>
</protein>
<dbReference type="AlphaFoldDB" id="A0A1C3KY70"/>
<dbReference type="EMBL" id="LT594496">
    <property type="protein sequence ID" value="SBT79189.1"/>
    <property type="molecule type" value="Genomic_DNA"/>
</dbReference>
<organism evidence="1 2">
    <name type="scientific">Plasmodium malariae</name>
    <dbReference type="NCBI Taxonomy" id="5858"/>
    <lineage>
        <taxon>Eukaryota</taxon>
        <taxon>Sar</taxon>
        <taxon>Alveolata</taxon>
        <taxon>Apicomplexa</taxon>
        <taxon>Aconoidasida</taxon>
        <taxon>Haemosporida</taxon>
        <taxon>Plasmodiidae</taxon>
        <taxon>Plasmodium</taxon>
        <taxon>Plasmodium (Plasmodium)</taxon>
    </lineage>
</organism>
<dbReference type="VEuPathDB" id="PlasmoDB:PmUG01_08028100"/>
<proteinExistence type="predicted"/>